<proteinExistence type="predicted"/>
<keyword evidence="4" id="KW-1185">Reference proteome</keyword>
<reference evidence="3 4" key="1">
    <citation type="submission" date="2024-11" db="EMBL/GenBank/DDBJ databases">
        <title>A near-complete genome assembly of Cinchona calisaya.</title>
        <authorList>
            <person name="Lian D.C."/>
            <person name="Zhao X.W."/>
            <person name="Wei L."/>
        </authorList>
    </citation>
    <scope>NUCLEOTIDE SEQUENCE [LARGE SCALE GENOMIC DNA]</scope>
    <source>
        <tissue evidence="3">Nenye</tissue>
    </source>
</reference>
<name>A0ABD2Z6W5_9GENT</name>
<keyword evidence="1" id="KW-0802">TPR repeat</keyword>
<comment type="caution">
    <text evidence="3">The sequence shown here is derived from an EMBL/GenBank/DDBJ whole genome shotgun (WGS) entry which is preliminary data.</text>
</comment>
<dbReference type="Pfam" id="PF13432">
    <property type="entry name" value="TPR_16"/>
    <property type="match status" value="3"/>
</dbReference>
<gene>
    <name evidence="3" type="ORF">ACH5RR_026834</name>
</gene>
<dbReference type="SUPFAM" id="SSF47473">
    <property type="entry name" value="EF-hand"/>
    <property type="match status" value="1"/>
</dbReference>
<dbReference type="InterPro" id="IPR011992">
    <property type="entry name" value="EF-hand-dom_pair"/>
</dbReference>
<dbReference type="PROSITE" id="PS50222">
    <property type="entry name" value="EF_HAND_2"/>
    <property type="match status" value="1"/>
</dbReference>
<sequence length="741" mass="84385">MTLDMWEIDIVDSTALIHRSVKVWRIFQLFDLNRDGGLNRDEMAALLVSINPRVKFSNKKLEDIITNDVFGTYHHFVDGERGLIFDGLFRIYDNGAGNVDRDFIILGLKPYLKKPCDEIRFDVTRDIVNDLKTLLQEKFKLTYKKSNKFSDWGWSRELGQFIEGGSESDDKCALVSKELDVFRLIRAHAAESMEEAFDRHMAIGKVLYDHSLNREALVSFRTAAADYAMMRVRPHFYAGNCLYELGRYGEAKDEFFRALEAAKEGRSDWDYLVPQIRVNLGIVLENEGMILNACEHYREAVILRPSHFRALKRLGSALVLVGEYSAGVKALKEAIFKQKDYVDAYYDLGLALIAMGDEDKAILEFQKVLDLKPGDVDALYKLGGIFLDIGRYRSALEMYTKLLNVWPNHWKAQLGKVISLFRTGEIKQAKKALKETLKTADRVELRDRIAYLKQLQNNGNGRVGAYIIVEPSKFKTADEKTTLRRELAIALDIRAFQKITKLNQCDVELIKKQMNENANNNVDSVNSSQAERSVRKASIEGILRELLGFLKPEKFVAAVKAINQKILSLLDDESKSGKVDVGLFLAVVAPLCRGHVDKRKRVAYQMLLLRSGNEGSSEIRKTDAQRYIKLLRTICVPSLGATEMLEVSEETDTTSSMVSLTEFLAMFDDPDWGFGIMSTLLKLETRERNGCYVCATCRYPIIGSRFKERKSHFSLCSHCYSGGKIPCTIKQEEYIFKEYAN</sequence>
<evidence type="ECO:0000313" key="3">
    <source>
        <dbReference type="EMBL" id="KAL3514117.1"/>
    </source>
</evidence>
<dbReference type="InterPro" id="IPR002048">
    <property type="entry name" value="EF_hand_dom"/>
</dbReference>
<dbReference type="SMART" id="SM00028">
    <property type="entry name" value="TPR"/>
    <property type="match status" value="6"/>
</dbReference>
<feature type="domain" description="EF-hand" evidence="2">
    <location>
        <begin position="18"/>
        <end position="53"/>
    </location>
</feature>
<feature type="repeat" description="TPR" evidence="1">
    <location>
        <begin position="342"/>
        <end position="375"/>
    </location>
</feature>
<dbReference type="AlphaFoldDB" id="A0ABD2Z6W5"/>
<protein>
    <recommendedName>
        <fullName evidence="2">EF-hand domain-containing protein</fullName>
    </recommendedName>
</protein>
<dbReference type="PANTHER" id="PTHR45081:SF1">
    <property type="entry name" value="EF HAND FAMILY PROTEIN, PUTATIVE, EXPRESSED-RELATED"/>
    <property type="match status" value="1"/>
</dbReference>
<evidence type="ECO:0000313" key="4">
    <source>
        <dbReference type="Proteomes" id="UP001630127"/>
    </source>
</evidence>
<dbReference type="PANTHER" id="PTHR45081">
    <property type="entry name" value="EF HAND FAMILY PROTEIN, PUTATIVE, EXPRESSED-RELATED"/>
    <property type="match status" value="1"/>
</dbReference>
<accession>A0ABD2Z6W5</accession>
<dbReference type="Proteomes" id="UP001630127">
    <property type="component" value="Unassembled WGS sequence"/>
</dbReference>
<dbReference type="PROSITE" id="PS50293">
    <property type="entry name" value="TPR_REGION"/>
    <property type="match status" value="2"/>
</dbReference>
<dbReference type="Gene3D" id="1.25.40.10">
    <property type="entry name" value="Tetratricopeptide repeat domain"/>
    <property type="match status" value="3"/>
</dbReference>
<organism evidence="3 4">
    <name type="scientific">Cinchona calisaya</name>
    <dbReference type="NCBI Taxonomy" id="153742"/>
    <lineage>
        <taxon>Eukaryota</taxon>
        <taxon>Viridiplantae</taxon>
        <taxon>Streptophyta</taxon>
        <taxon>Embryophyta</taxon>
        <taxon>Tracheophyta</taxon>
        <taxon>Spermatophyta</taxon>
        <taxon>Magnoliopsida</taxon>
        <taxon>eudicotyledons</taxon>
        <taxon>Gunneridae</taxon>
        <taxon>Pentapetalae</taxon>
        <taxon>asterids</taxon>
        <taxon>lamiids</taxon>
        <taxon>Gentianales</taxon>
        <taxon>Rubiaceae</taxon>
        <taxon>Cinchonoideae</taxon>
        <taxon>Cinchoneae</taxon>
        <taxon>Cinchona</taxon>
    </lineage>
</organism>
<dbReference type="PROSITE" id="PS50005">
    <property type="entry name" value="TPR"/>
    <property type="match status" value="2"/>
</dbReference>
<dbReference type="InterPro" id="IPR011990">
    <property type="entry name" value="TPR-like_helical_dom_sf"/>
</dbReference>
<evidence type="ECO:0000256" key="1">
    <source>
        <dbReference type="PROSITE-ProRule" id="PRU00339"/>
    </source>
</evidence>
<feature type="repeat" description="TPR" evidence="1">
    <location>
        <begin position="376"/>
        <end position="409"/>
    </location>
</feature>
<dbReference type="EMBL" id="JBJUIK010000011">
    <property type="protein sequence ID" value="KAL3514117.1"/>
    <property type="molecule type" value="Genomic_DNA"/>
</dbReference>
<dbReference type="SUPFAM" id="SSF48452">
    <property type="entry name" value="TPR-like"/>
    <property type="match status" value="2"/>
</dbReference>
<evidence type="ECO:0000259" key="2">
    <source>
        <dbReference type="PROSITE" id="PS50222"/>
    </source>
</evidence>
<dbReference type="InterPro" id="IPR019734">
    <property type="entry name" value="TPR_rpt"/>
</dbReference>